<dbReference type="Gene3D" id="3.30.200.20">
    <property type="entry name" value="Phosphorylase Kinase, domain 1"/>
    <property type="match status" value="1"/>
</dbReference>
<evidence type="ECO:0000256" key="8">
    <source>
        <dbReference type="RuleBase" id="RU000304"/>
    </source>
</evidence>
<keyword evidence="3" id="KW-0808">Transferase</keyword>
<dbReference type="GO" id="GO:0004674">
    <property type="term" value="F:protein serine/threonine kinase activity"/>
    <property type="evidence" value="ECO:0000318"/>
    <property type="project" value="GO_Central"/>
</dbReference>
<evidence type="ECO:0000256" key="6">
    <source>
        <dbReference type="ARBA" id="ARBA00022840"/>
    </source>
</evidence>
<dbReference type="PANTHER" id="PTHR24057">
    <property type="entry name" value="GLYCOGEN SYNTHASE KINASE-3 ALPHA"/>
    <property type="match status" value="1"/>
</dbReference>
<dbReference type="InterPro" id="IPR050591">
    <property type="entry name" value="GSK-3"/>
</dbReference>
<dbReference type="InterPro" id="IPR011009">
    <property type="entry name" value="Kinase-like_dom_sf"/>
</dbReference>
<reference evidence="11" key="3">
    <citation type="submission" date="2015-06" db="UniProtKB">
        <authorList>
            <consortium name="EnsemblMetazoa"/>
        </authorList>
    </citation>
    <scope>IDENTIFICATION</scope>
</reference>
<evidence type="ECO:0000256" key="2">
    <source>
        <dbReference type="ARBA" id="ARBA00022527"/>
    </source>
</evidence>
<dbReference type="eggNOG" id="KOG0658">
    <property type="taxonomic scope" value="Eukaryota"/>
</dbReference>
<dbReference type="Pfam" id="PF00069">
    <property type="entry name" value="Pkinase"/>
    <property type="match status" value="1"/>
</dbReference>
<dbReference type="FunFam" id="1.10.510.10:FF:000624">
    <property type="entry name" value="Mitogen-activated protein kinase"/>
    <property type="match status" value="1"/>
</dbReference>
<keyword evidence="2 8" id="KW-0723">Serine/threonine-protein kinase</keyword>
<dbReference type="InParanoid" id="T1G4K4"/>
<keyword evidence="5" id="KW-0418">Kinase</keyword>
<evidence type="ECO:0000259" key="9">
    <source>
        <dbReference type="PROSITE" id="PS50011"/>
    </source>
</evidence>
<dbReference type="STRING" id="6412.T1G4K4"/>
<dbReference type="InterPro" id="IPR039192">
    <property type="entry name" value="STKc_GSK3"/>
</dbReference>
<dbReference type="GO" id="GO:0030424">
    <property type="term" value="C:axon"/>
    <property type="evidence" value="ECO:0000318"/>
    <property type="project" value="GO_Central"/>
</dbReference>
<keyword evidence="6 7" id="KW-0067">ATP-binding</keyword>
<dbReference type="KEGG" id="hro:HELRODRAFT_81900"/>
<dbReference type="GO" id="GO:0005737">
    <property type="term" value="C:cytoplasm"/>
    <property type="evidence" value="ECO:0000318"/>
    <property type="project" value="GO_Central"/>
</dbReference>
<evidence type="ECO:0000256" key="5">
    <source>
        <dbReference type="ARBA" id="ARBA00022777"/>
    </source>
</evidence>
<feature type="binding site" evidence="7">
    <location>
        <position position="40"/>
    </location>
    <ligand>
        <name>ATP</name>
        <dbReference type="ChEBI" id="CHEBI:30616"/>
    </ligand>
</feature>
<evidence type="ECO:0000256" key="4">
    <source>
        <dbReference type="ARBA" id="ARBA00022741"/>
    </source>
</evidence>
<evidence type="ECO:0000313" key="10">
    <source>
        <dbReference type="EMBL" id="ESO01293.1"/>
    </source>
</evidence>
<dbReference type="PROSITE" id="PS00107">
    <property type="entry name" value="PROTEIN_KINASE_ATP"/>
    <property type="match status" value="1"/>
</dbReference>
<dbReference type="HOGENOM" id="CLU_000288_181_20_1"/>
<reference evidence="10 12" key="2">
    <citation type="journal article" date="2013" name="Nature">
        <title>Insights into bilaterian evolution from three spiralian genomes.</title>
        <authorList>
            <person name="Simakov O."/>
            <person name="Marletaz F."/>
            <person name="Cho S.J."/>
            <person name="Edsinger-Gonzales E."/>
            <person name="Havlak P."/>
            <person name="Hellsten U."/>
            <person name="Kuo D.H."/>
            <person name="Larsson T."/>
            <person name="Lv J."/>
            <person name="Arendt D."/>
            <person name="Savage R."/>
            <person name="Osoegawa K."/>
            <person name="de Jong P."/>
            <person name="Grimwood J."/>
            <person name="Chapman J.A."/>
            <person name="Shapiro H."/>
            <person name="Aerts A."/>
            <person name="Otillar R.P."/>
            <person name="Terry A.Y."/>
            <person name="Boore J.L."/>
            <person name="Grigoriev I.V."/>
            <person name="Lindberg D.R."/>
            <person name="Seaver E.C."/>
            <person name="Weisblat D.A."/>
            <person name="Putnam N.H."/>
            <person name="Rokhsar D.S."/>
        </authorList>
    </citation>
    <scope>NUCLEOTIDE SEQUENCE</scope>
</reference>
<dbReference type="InterPro" id="IPR000719">
    <property type="entry name" value="Prot_kinase_dom"/>
</dbReference>
<dbReference type="GO" id="GO:0090090">
    <property type="term" value="P:negative regulation of canonical Wnt signaling pathway"/>
    <property type="evidence" value="ECO:0000318"/>
    <property type="project" value="GO_Central"/>
</dbReference>
<dbReference type="PANTHER" id="PTHR24057:SF0">
    <property type="entry name" value="PROTEIN KINASE SHAGGY-RELATED"/>
    <property type="match status" value="1"/>
</dbReference>
<dbReference type="InterPro" id="IPR017441">
    <property type="entry name" value="Protein_kinase_ATP_BS"/>
</dbReference>
<keyword evidence="4 7" id="KW-0547">Nucleotide-binding</keyword>
<dbReference type="SUPFAM" id="SSF56112">
    <property type="entry name" value="Protein kinase-like (PK-like)"/>
    <property type="match status" value="1"/>
</dbReference>
<dbReference type="EnsemblMetazoa" id="HelroT81900">
    <property type="protein sequence ID" value="HelroP81900"/>
    <property type="gene ID" value="HelroG81900"/>
</dbReference>
<dbReference type="GeneID" id="20216002"/>
<dbReference type="GO" id="GO:0007165">
    <property type="term" value="P:signal transduction"/>
    <property type="evidence" value="ECO:0000318"/>
    <property type="project" value="GO_Central"/>
</dbReference>
<dbReference type="GO" id="GO:0005634">
    <property type="term" value="C:nucleus"/>
    <property type="evidence" value="ECO:0000318"/>
    <property type="project" value="GO_Central"/>
</dbReference>
<dbReference type="GO" id="GO:0005524">
    <property type="term" value="F:ATP binding"/>
    <property type="evidence" value="ECO:0007669"/>
    <property type="project" value="UniProtKB-UniRule"/>
</dbReference>
<evidence type="ECO:0000313" key="11">
    <source>
        <dbReference type="EnsemblMetazoa" id="HelroP81900"/>
    </source>
</evidence>
<evidence type="ECO:0000313" key="12">
    <source>
        <dbReference type="Proteomes" id="UP000015101"/>
    </source>
</evidence>
<comment type="similarity">
    <text evidence="1">Belongs to the protein kinase superfamily. CMGC Ser/Thr protein kinase family. GSK-3 subfamily.</text>
</comment>
<dbReference type="CTD" id="20216002"/>
<evidence type="ECO:0000256" key="1">
    <source>
        <dbReference type="ARBA" id="ARBA00005527"/>
    </source>
</evidence>
<dbReference type="GO" id="GO:0032436">
    <property type="term" value="P:positive regulation of proteasomal ubiquitin-dependent protein catabolic process"/>
    <property type="evidence" value="ECO:0000318"/>
    <property type="project" value="GO_Central"/>
</dbReference>
<dbReference type="SMART" id="SM00220">
    <property type="entry name" value="S_TKc"/>
    <property type="match status" value="1"/>
</dbReference>
<keyword evidence="12" id="KW-1185">Reference proteome</keyword>
<proteinExistence type="inferred from homology"/>
<dbReference type="AlphaFoldDB" id="T1G4K4"/>
<dbReference type="GO" id="GO:0005829">
    <property type="term" value="C:cytosol"/>
    <property type="evidence" value="ECO:0000318"/>
    <property type="project" value="GO_Central"/>
</dbReference>
<accession>T1G4K4</accession>
<sequence>MYGQEIELSYTDLKLIGKGTFGIVYKARLCDTNETVAIKKVFDDKKYKNRELWFMNQLQHPNIIDLLYYFYSEDAGCRKGERYLNMVLNYMPETLFTLAKCDGLYTKPLLDPTSVKVYTYQLFRCLNYLHCLNICHRDVKPQNLLIDPISHAVKLCDFGSAKELLPNEANIAYICSRYYRAPELIYGAKDYTCQIDVWSAGCVLAELYQGHPLFPGITGPDQMVEIMKVLGTPTYEDFLDFTQQARDMRLPPLLLPMNWNKVFTKSTPSSDAMNLISRTLVFSPLKRLKPLDVMAHPFYDELRRKGARMVDGTSFPPLFNFTEKGF</sequence>
<dbReference type="GO" id="GO:0070507">
    <property type="term" value="P:regulation of microtubule cytoskeleton organization"/>
    <property type="evidence" value="ECO:0000318"/>
    <property type="project" value="GO_Central"/>
</dbReference>
<dbReference type="OrthoDB" id="272141at2759"/>
<dbReference type="InterPro" id="IPR008271">
    <property type="entry name" value="Ser/Thr_kinase_AS"/>
</dbReference>
<dbReference type="CDD" id="cd14137">
    <property type="entry name" value="STKc_GSK3"/>
    <property type="match status" value="1"/>
</dbReference>
<gene>
    <name evidence="11" type="primary">20216002</name>
    <name evidence="10" type="ORF">HELRODRAFT_81900</name>
</gene>
<evidence type="ECO:0000256" key="7">
    <source>
        <dbReference type="PROSITE-ProRule" id="PRU10141"/>
    </source>
</evidence>
<feature type="domain" description="Protein kinase" evidence="9">
    <location>
        <begin position="10"/>
        <end position="299"/>
    </location>
</feature>
<dbReference type="EMBL" id="KB096785">
    <property type="protein sequence ID" value="ESO01293.1"/>
    <property type="molecule type" value="Genomic_DNA"/>
</dbReference>
<protein>
    <recommendedName>
        <fullName evidence="9">Protein kinase domain-containing protein</fullName>
    </recommendedName>
</protein>
<dbReference type="PROSITE" id="PS50011">
    <property type="entry name" value="PROTEIN_KINASE_DOM"/>
    <property type="match status" value="1"/>
</dbReference>
<dbReference type="Gene3D" id="1.10.510.10">
    <property type="entry name" value="Transferase(Phosphotransferase) domain 1"/>
    <property type="match status" value="1"/>
</dbReference>
<reference evidence="12" key="1">
    <citation type="submission" date="2012-12" db="EMBL/GenBank/DDBJ databases">
        <authorList>
            <person name="Hellsten U."/>
            <person name="Grimwood J."/>
            <person name="Chapman J.A."/>
            <person name="Shapiro H."/>
            <person name="Aerts A."/>
            <person name="Otillar R.P."/>
            <person name="Terry A.Y."/>
            <person name="Boore J.L."/>
            <person name="Simakov O."/>
            <person name="Marletaz F."/>
            <person name="Cho S.-J."/>
            <person name="Edsinger-Gonzales E."/>
            <person name="Havlak P."/>
            <person name="Kuo D.-H."/>
            <person name="Larsson T."/>
            <person name="Lv J."/>
            <person name="Arendt D."/>
            <person name="Savage R."/>
            <person name="Osoegawa K."/>
            <person name="de Jong P."/>
            <person name="Lindberg D.R."/>
            <person name="Seaver E.C."/>
            <person name="Weisblat D.A."/>
            <person name="Putnam N.H."/>
            <person name="Grigoriev I.V."/>
            <person name="Rokhsar D.S."/>
        </authorList>
    </citation>
    <scope>NUCLEOTIDE SEQUENCE</scope>
</reference>
<dbReference type="EMBL" id="AMQM01005052">
    <property type="status" value="NOT_ANNOTATED_CDS"/>
    <property type="molecule type" value="Genomic_DNA"/>
</dbReference>
<dbReference type="PROSITE" id="PS00108">
    <property type="entry name" value="PROTEIN_KINASE_ST"/>
    <property type="match status" value="1"/>
</dbReference>
<dbReference type="GO" id="GO:0030154">
    <property type="term" value="P:cell differentiation"/>
    <property type="evidence" value="ECO:0000318"/>
    <property type="project" value="GO_Central"/>
</dbReference>
<dbReference type="Proteomes" id="UP000015101">
    <property type="component" value="Unassembled WGS sequence"/>
</dbReference>
<name>T1G4K4_HELRO</name>
<organism evidence="11 12">
    <name type="scientific">Helobdella robusta</name>
    <name type="common">Californian leech</name>
    <dbReference type="NCBI Taxonomy" id="6412"/>
    <lineage>
        <taxon>Eukaryota</taxon>
        <taxon>Metazoa</taxon>
        <taxon>Spiralia</taxon>
        <taxon>Lophotrochozoa</taxon>
        <taxon>Annelida</taxon>
        <taxon>Clitellata</taxon>
        <taxon>Hirudinea</taxon>
        <taxon>Rhynchobdellida</taxon>
        <taxon>Glossiphoniidae</taxon>
        <taxon>Helobdella</taxon>
    </lineage>
</organism>
<dbReference type="RefSeq" id="XP_009020529.1">
    <property type="nucleotide sequence ID" value="XM_009022281.1"/>
</dbReference>
<dbReference type="OMA" id="EEIKHMN"/>
<evidence type="ECO:0000256" key="3">
    <source>
        <dbReference type="ARBA" id="ARBA00022679"/>
    </source>
</evidence>